<accession>A0A835CU15</accession>
<evidence type="ECO:0000313" key="5">
    <source>
        <dbReference type="Proteomes" id="UP000639338"/>
    </source>
</evidence>
<name>A0A835CU15_APHGI</name>
<organism evidence="4 5">
    <name type="scientific">Aphidius gifuensis</name>
    <name type="common">Parasitoid wasp</name>
    <dbReference type="NCBI Taxonomy" id="684658"/>
    <lineage>
        <taxon>Eukaryota</taxon>
        <taxon>Metazoa</taxon>
        <taxon>Ecdysozoa</taxon>
        <taxon>Arthropoda</taxon>
        <taxon>Hexapoda</taxon>
        <taxon>Insecta</taxon>
        <taxon>Pterygota</taxon>
        <taxon>Neoptera</taxon>
        <taxon>Endopterygota</taxon>
        <taxon>Hymenoptera</taxon>
        <taxon>Apocrita</taxon>
        <taxon>Ichneumonoidea</taxon>
        <taxon>Braconidae</taxon>
        <taxon>Aphidiinae</taxon>
        <taxon>Aphidius</taxon>
    </lineage>
</organism>
<dbReference type="GO" id="GO:0000786">
    <property type="term" value="C:nucleosome"/>
    <property type="evidence" value="ECO:0007669"/>
    <property type="project" value="InterPro"/>
</dbReference>
<dbReference type="InterPro" id="IPR005819">
    <property type="entry name" value="H1/H5"/>
</dbReference>
<keyword evidence="3" id="KW-0732">Signal</keyword>
<sequence>MLVIAMSIIAIQAVPGGDSNEGCYDCGKGGGKDGGGSLIDVDVNVGDLVQTKEKDAFGSFKLAAIKKATEAAEPKTKNVKKPASPKKAPVDKKLAINKKIKSAKALD</sequence>
<feature type="region of interest" description="Disordered" evidence="2">
    <location>
        <begin position="71"/>
        <end position="91"/>
    </location>
</feature>
<feature type="signal peptide" evidence="3">
    <location>
        <begin position="1"/>
        <end position="16"/>
    </location>
</feature>
<evidence type="ECO:0000256" key="1">
    <source>
        <dbReference type="ARBA" id="ARBA00023242"/>
    </source>
</evidence>
<dbReference type="Proteomes" id="UP000639338">
    <property type="component" value="Unassembled WGS sequence"/>
</dbReference>
<comment type="caution">
    <text evidence="4">The sequence shown here is derived from an EMBL/GenBank/DDBJ whole genome shotgun (WGS) entry which is preliminary data.</text>
</comment>
<evidence type="ECO:0000256" key="2">
    <source>
        <dbReference type="SAM" id="MobiDB-lite"/>
    </source>
</evidence>
<feature type="chain" id="PRO_5032912207" evidence="3">
    <location>
        <begin position="17"/>
        <end position="107"/>
    </location>
</feature>
<dbReference type="PRINTS" id="PR00624">
    <property type="entry name" value="HISTONEH5"/>
</dbReference>
<dbReference type="GO" id="GO:0030527">
    <property type="term" value="F:structural constituent of chromatin"/>
    <property type="evidence" value="ECO:0007669"/>
    <property type="project" value="InterPro"/>
</dbReference>
<dbReference type="GO" id="GO:0003677">
    <property type="term" value="F:DNA binding"/>
    <property type="evidence" value="ECO:0007669"/>
    <property type="project" value="InterPro"/>
</dbReference>
<reference evidence="4 5" key="1">
    <citation type="submission" date="2020-08" db="EMBL/GenBank/DDBJ databases">
        <title>Aphidius gifuensis genome sequencing and assembly.</title>
        <authorList>
            <person name="Du Z."/>
        </authorList>
    </citation>
    <scope>NUCLEOTIDE SEQUENCE [LARGE SCALE GENOMIC DNA]</scope>
    <source>
        <strain evidence="4">YNYX2018</strain>
        <tissue evidence="4">Adults</tissue>
    </source>
</reference>
<keyword evidence="1" id="KW-0539">Nucleus</keyword>
<dbReference type="AlphaFoldDB" id="A0A835CU15"/>
<evidence type="ECO:0000256" key="3">
    <source>
        <dbReference type="SAM" id="SignalP"/>
    </source>
</evidence>
<dbReference type="EMBL" id="JACMRX010000002">
    <property type="protein sequence ID" value="KAF7995927.1"/>
    <property type="molecule type" value="Genomic_DNA"/>
</dbReference>
<evidence type="ECO:0000313" key="4">
    <source>
        <dbReference type="EMBL" id="KAF7995927.1"/>
    </source>
</evidence>
<protein>
    <submittedName>
        <fullName evidence="4">Uncharacterized protein</fullName>
    </submittedName>
</protein>
<proteinExistence type="predicted"/>
<keyword evidence="5" id="KW-1185">Reference proteome</keyword>
<dbReference type="GO" id="GO:0006334">
    <property type="term" value="P:nucleosome assembly"/>
    <property type="evidence" value="ECO:0007669"/>
    <property type="project" value="InterPro"/>
</dbReference>
<gene>
    <name evidence="4" type="ORF">HCN44_007034</name>
</gene>